<reference evidence="2" key="1">
    <citation type="submission" date="2020-10" db="EMBL/GenBank/DDBJ databases">
        <title>ChiBAC.</title>
        <authorList>
            <person name="Zenner C."/>
            <person name="Hitch T.C.A."/>
            <person name="Clavel T."/>
        </authorList>
    </citation>
    <scope>NUCLEOTIDE SEQUENCE</scope>
    <source>
        <strain evidence="2">DSM 107454</strain>
    </source>
</reference>
<dbReference type="InterPro" id="IPR024760">
    <property type="entry name" value="HTH_dom_conjug_TS-like"/>
</dbReference>
<dbReference type="Proteomes" id="UP000806542">
    <property type="component" value="Unassembled WGS sequence"/>
</dbReference>
<comment type="caution">
    <text evidence="2">The sequence shown here is derived from an EMBL/GenBank/DDBJ whole genome shotgun (WGS) entry which is preliminary data.</text>
</comment>
<dbReference type="EMBL" id="JADCKB010000024">
    <property type="protein sequence ID" value="MBE5040845.1"/>
    <property type="molecule type" value="Genomic_DNA"/>
</dbReference>
<feature type="domain" description="Helix-turn-helix conjugative transposon-like" evidence="1">
    <location>
        <begin position="13"/>
        <end position="72"/>
    </location>
</feature>
<evidence type="ECO:0000259" key="1">
    <source>
        <dbReference type="Pfam" id="PF12645"/>
    </source>
</evidence>
<protein>
    <submittedName>
        <fullName evidence="2">Helix-turn-helix domain-containing protein</fullName>
    </submittedName>
</protein>
<evidence type="ECO:0000313" key="2">
    <source>
        <dbReference type="EMBL" id="MBE5040845.1"/>
    </source>
</evidence>
<evidence type="ECO:0000313" key="3">
    <source>
        <dbReference type="Proteomes" id="UP000806542"/>
    </source>
</evidence>
<organism evidence="2 3">
    <name type="scientific">Ructibacterium gallinarum</name>
    <dbReference type="NCBI Taxonomy" id="2779355"/>
    <lineage>
        <taxon>Bacteria</taxon>
        <taxon>Bacillati</taxon>
        <taxon>Bacillota</taxon>
        <taxon>Clostridia</taxon>
        <taxon>Eubacteriales</taxon>
        <taxon>Oscillospiraceae</taxon>
        <taxon>Ructibacterium</taxon>
    </lineage>
</organism>
<gene>
    <name evidence="2" type="ORF">INF28_10280</name>
</gene>
<dbReference type="RefSeq" id="WP_226393394.1">
    <property type="nucleotide sequence ID" value="NZ_JADCKB010000024.1"/>
</dbReference>
<sequence>MGRHIKASDIPVTVITATMNAEPSAIAYILQHYRNYIRKLATRILKDEYGNEYLYVDADMENRLKSKLIFSIISDFKILPA</sequence>
<proteinExistence type="predicted"/>
<dbReference type="AlphaFoldDB" id="A0A9D5M210"/>
<dbReference type="Pfam" id="PF12645">
    <property type="entry name" value="HTH_16"/>
    <property type="match status" value="1"/>
</dbReference>
<name>A0A9D5M210_9FIRM</name>
<accession>A0A9D5M210</accession>
<keyword evidence="3" id="KW-1185">Reference proteome</keyword>